<dbReference type="Gene3D" id="2.30.30.40">
    <property type="entry name" value="SH3 Domains"/>
    <property type="match status" value="1"/>
</dbReference>
<dbReference type="Proteomes" id="UP000626554">
    <property type="component" value="Unassembled WGS sequence"/>
</dbReference>
<gene>
    <name evidence="3" type="ORF">HW556_06285</name>
</gene>
<comment type="caution">
    <text evidence="3">The sequence shown here is derived from an EMBL/GenBank/DDBJ whole genome shotgun (WGS) entry which is preliminary data.</text>
</comment>
<dbReference type="EMBL" id="JABKAV010000012">
    <property type="protein sequence ID" value="NVO84483.1"/>
    <property type="molecule type" value="Genomic_DNA"/>
</dbReference>
<dbReference type="SMART" id="SM00287">
    <property type="entry name" value="SH3b"/>
    <property type="match status" value="1"/>
</dbReference>
<dbReference type="Pfam" id="PF08239">
    <property type="entry name" value="SH3_3"/>
    <property type="match status" value="1"/>
</dbReference>
<evidence type="ECO:0000256" key="1">
    <source>
        <dbReference type="SAM" id="MobiDB-lite"/>
    </source>
</evidence>
<evidence type="ECO:0000313" key="4">
    <source>
        <dbReference type="Proteomes" id="UP000626554"/>
    </source>
</evidence>
<dbReference type="InterPro" id="IPR003646">
    <property type="entry name" value="SH3-like_bac-type"/>
</dbReference>
<name>A0ABX2Q0L4_9BACT</name>
<protein>
    <submittedName>
        <fullName evidence="3">SH3 domain-containing protein</fullName>
    </submittedName>
</protein>
<feature type="domain" description="SH3b" evidence="2">
    <location>
        <begin position="110"/>
        <end position="179"/>
    </location>
</feature>
<reference evidence="3 4" key="1">
    <citation type="submission" date="2020-05" db="EMBL/GenBank/DDBJ databases">
        <title>Hymenobacter terrestris sp. nov. and Hymenobacter lapidiphilus sp. nov., isolated from regoliths in Antarctica.</title>
        <authorList>
            <person name="Sedlacek I."/>
            <person name="Pantucek R."/>
            <person name="Zeman M."/>
            <person name="Holochova P."/>
            <person name="Kralova S."/>
            <person name="Stankova E."/>
            <person name="Sedo O."/>
            <person name="Micenkova L."/>
            <person name="Svec P."/>
            <person name="Gupta V."/>
            <person name="Sood U."/>
            <person name="Korpole U.S."/>
            <person name="Lal R."/>
        </authorList>
    </citation>
    <scope>NUCLEOTIDE SEQUENCE [LARGE SCALE GENOMIC DNA]</scope>
    <source>
        <strain evidence="3 4">P5252</strain>
    </source>
</reference>
<feature type="region of interest" description="Disordered" evidence="1">
    <location>
        <begin position="81"/>
        <end position="105"/>
    </location>
</feature>
<proteinExistence type="predicted"/>
<evidence type="ECO:0000313" key="3">
    <source>
        <dbReference type="EMBL" id="NVO84483.1"/>
    </source>
</evidence>
<organism evidence="3 4">
    <name type="scientific">Hymenobacter terrestris</name>
    <dbReference type="NCBI Taxonomy" id="2748310"/>
    <lineage>
        <taxon>Bacteria</taxon>
        <taxon>Pseudomonadati</taxon>
        <taxon>Bacteroidota</taxon>
        <taxon>Cytophagia</taxon>
        <taxon>Cytophagales</taxon>
        <taxon>Hymenobacteraceae</taxon>
        <taxon>Hymenobacter</taxon>
    </lineage>
</organism>
<accession>A0ABX2Q0L4</accession>
<evidence type="ECO:0000259" key="2">
    <source>
        <dbReference type="PROSITE" id="PS51781"/>
    </source>
</evidence>
<keyword evidence="4" id="KW-1185">Reference proteome</keyword>
<sequence>MKSLLLLALGASLFTAGPKDGPTTRKPTTRPAKALAAALGRCSGNEYCRSCRNCSACGHCAGGGGTCGVCASYSVPVRTYRPPARTRSTSKRSSSGSSTTTTRPRTVLVENMRYVVAATTLNLREEPSAEAAVLRVLDAGDSVTVLELVDSKWARVSAESATLGDQEGYVARAYLSSQR</sequence>
<dbReference type="PROSITE" id="PS51781">
    <property type="entry name" value="SH3B"/>
    <property type="match status" value="1"/>
</dbReference>
<dbReference type="RefSeq" id="WP_176899035.1">
    <property type="nucleotide sequence ID" value="NZ_JABKAV010000012.1"/>
</dbReference>